<sequence>MQNIHYWMKHLLVPSLISAEVAHRFGLDLYSSRIDKIQERGILNINLLWVILHIFYQLFLMSRRDQIEKDKQALLAKPWVKNHPIFTYDHIAEFYEMFILYAEPRTKKADVRDILVTAKTLGLTDKFPIIAHALDDLASSYDDAVDFETFISDLTAKLGNPFDQKGRVQLFKLIDVDGKGTLDKGDLHKISDELRFNLTEEDIEEIIHNVAGYEAEDVTEEKFEKYLGKRVQRRQVEQEIYRNK</sequence>
<evidence type="ECO:0000313" key="2">
    <source>
        <dbReference type="EMBL" id="CAD8188360.1"/>
    </source>
</evidence>
<proteinExistence type="predicted"/>
<keyword evidence="1" id="KW-0812">Transmembrane</keyword>
<keyword evidence="1" id="KW-1133">Transmembrane helix</keyword>
<dbReference type="OMA" id="FANNHET"/>
<evidence type="ECO:0000256" key="1">
    <source>
        <dbReference type="SAM" id="Phobius"/>
    </source>
</evidence>
<organism evidence="2 3">
    <name type="scientific">Paramecium octaurelia</name>
    <dbReference type="NCBI Taxonomy" id="43137"/>
    <lineage>
        <taxon>Eukaryota</taxon>
        <taxon>Sar</taxon>
        <taxon>Alveolata</taxon>
        <taxon>Ciliophora</taxon>
        <taxon>Intramacronucleata</taxon>
        <taxon>Oligohymenophorea</taxon>
        <taxon>Peniculida</taxon>
        <taxon>Parameciidae</taxon>
        <taxon>Paramecium</taxon>
    </lineage>
</organism>
<reference evidence="2" key="1">
    <citation type="submission" date="2021-01" db="EMBL/GenBank/DDBJ databases">
        <authorList>
            <consortium name="Genoscope - CEA"/>
            <person name="William W."/>
        </authorList>
    </citation>
    <scope>NUCLEOTIDE SEQUENCE</scope>
</reference>
<evidence type="ECO:0000313" key="3">
    <source>
        <dbReference type="Proteomes" id="UP000683925"/>
    </source>
</evidence>
<name>A0A8S1WID1_PAROT</name>
<protein>
    <submittedName>
        <fullName evidence="2">Uncharacterized protein</fullName>
    </submittedName>
</protein>
<dbReference type="OrthoDB" id="286463at2759"/>
<dbReference type="EMBL" id="CAJJDP010000091">
    <property type="protein sequence ID" value="CAD8188360.1"/>
    <property type="molecule type" value="Genomic_DNA"/>
</dbReference>
<gene>
    <name evidence="2" type="ORF">POCTA_138.1.T0920167</name>
</gene>
<keyword evidence="1" id="KW-0472">Membrane</keyword>
<dbReference type="Proteomes" id="UP000683925">
    <property type="component" value="Unassembled WGS sequence"/>
</dbReference>
<keyword evidence="3" id="KW-1185">Reference proteome</keyword>
<feature type="transmembrane region" description="Helical" evidence="1">
    <location>
        <begin position="40"/>
        <end position="61"/>
    </location>
</feature>
<comment type="caution">
    <text evidence="2">The sequence shown here is derived from an EMBL/GenBank/DDBJ whole genome shotgun (WGS) entry which is preliminary data.</text>
</comment>
<dbReference type="AlphaFoldDB" id="A0A8S1WID1"/>
<accession>A0A8S1WID1</accession>